<evidence type="ECO:0000259" key="2">
    <source>
        <dbReference type="Pfam" id="PF26079"/>
    </source>
</evidence>
<evidence type="ECO:0000313" key="3">
    <source>
        <dbReference type="EMBL" id="QPT19043.1"/>
    </source>
</evidence>
<dbReference type="InterPro" id="IPR014507">
    <property type="entry name" value="Baseplate_assembly_J_pred"/>
</dbReference>
<feature type="domain" description="Baseplate J-like central" evidence="1">
    <location>
        <begin position="132"/>
        <end position="204"/>
    </location>
</feature>
<accession>A0ABX6XYA5</accession>
<dbReference type="InterPro" id="IPR052726">
    <property type="entry name" value="Phage_Baseplate_Hub"/>
</dbReference>
<evidence type="ECO:0000259" key="1">
    <source>
        <dbReference type="Pfam" id="PF26078"/>
    </source>
</evidence>
<protein>
    <submittedName>
        <fullName evidence="3">Baseplate J/gp47 family protein</fullName>
    </submittedName>
</protein>
<dbReference type="RefSeq" id="WP_102839379.1">
    <property type="nucleotide sequence ID" value="NZ_CP065720.1"/>
</dbReference>
<dbReference type="PIRSF" id="PIRSF020481">
    <property type="entry name" value="BAP"/>
    <property type="match status" value="1"/>
</dbReference>
<sequence length="298" mass="31876">MSQFTAINLALVAAPKVIEELDFEQVYAAMLADFIERMPDFDALLESEPVIKILQVAAYRETVLRQRVNDAARAVMLPYSTGTDLENLGSLFGVTRLLITPANLVAVPPVAAVYESDDDYRYRIQLSLEGLSTAGPEGAYVFHALSADGLVLDASAISPEPGEVLITVLSREADGTASPELLATVDAALTDESVRPLTDFVTVQGATILDYQVEATLHFYAGPDRAVIMANAQAAIEAYTTGQHRLGLDVTISGIYAALHQPGVQRVELTTPTANLVVDRQSASYCSAISLTDGGLDE</sequence>
<dbReference type="InterPro" id="IPR058530">
    <property type="entry name" value="Baseplate_J-like_C"/>
</dbReference>
<feature type="domain" description="Baseplate J-like C-terminal" evidence="2">
    <location>
        <begin position="211"/>
        <end position="289"/>
    </location>
</feature>
<gene>
    <name evidence="3" type="ORF">I6G34_06705</name>
</gene>
<dbReference type="PANTHER" id="PTHR35862:SF1">
    <property type="entry name" value="FELS-2 PROPHAGE PROTEIN"/>
    <property type="match status" value="1"/>
</dbReference>
<evidence type="ECO:0000313" key="4">
    <source>
        <dbReference type="Proteomes" id="UP000595058"/>
    </source>
</evidence>
<dbReference type="InterPro" id="IPR058531">
    <property type="entry name" value="Baseplate_J_M"/>
</dbReference>
<organism evidence="3 4">
    <name type="scientific">Stutzerimonas frequens</name>
    <dbReference type="NCBI Taxonomy" id="2968969"/>
    <lineage>
        <taxon>Bacteria</taxon>
        <taxon>Pseudomonadati</taxon>
        <taxon>Pseudomonadota</taxon>
        <taxon>Gammaproteobacteria</taxon>
        <taxon>Pseudomonadales</taxon>
        <taxon>Pseudomonadaceae</taxon>
        <taxon>Stutzerimonas</taxon>
    </lineage>
</organism>
<dbReference type="Pfam" id="PF26078">
    <property type="entry name" value="Baseplate_J_M"/>
    <property type="match status" value="1"/>
</dbReference>
<reference evidence="3 4" key="1">
    <citation type="submission" date="2020-12" db="EMBL/GenBank/DDBJ databases">
        <title>FDA dAtabase for Regulatory Grade micrObial Sequences (FDA-ARGOS): Supporting development and validation of Infectious Disease Dx tests.</title>
        <authorList>
            <person name="Sproer C."/>
            <person name="Gronow S."/>
            <person name="Severitt S."/>
            <person name="Schroder I."/>
            <person name="Tallon L."/>
            <person name="Sadzewicz L."/>
            <person name="Zhao X."/>
            <person name="Boylan J."/>
            <person name="Ott S."/>
            <person name="Bowen H."/>
            <person name="Vavikolanu K."/>
            <person name="Mehta A."/>
            <person name="Aluvathingal J."/>
            <person name="Nadendla S."/>
            <person name="Lowell S."/>
            <person name="Myers T."/>
            <person name="Yan Y."/>
            <person name="Sichtig H."/>
        </authorList>
    </citation>
    <scope>NUCLEOTIDE SEQUENCE [LARGE SCALE GENOMIC DNA]</scope>
    <source>
        <strain evidence="3 4">FDAARGOS_877</strain>
    </source>
</reference>
<name>A0ABX6XYA5_9GAMM</name>
<proteinExistence type="predicted"/>
<dbReference type="GeneID" id="75212981"/>
<dbReference type="Proteomes" id="UP000595058">
    <property type="component" value="Chromosome"/>
</dbReference>
<dbReference type="Pfam" id="PF26079">
    <property type="entry name" value="Baseplate_J_C"/>
    <property type="match status" value="1"/>
</dbReference>
<dbReference type="PANTHER" id="PTHR35862">
    <property type="entry name" value="FELS-2 PROPHAGE PROTEIN"/>
    <property type="match status" value="1"/>
</dbReference>
<keyword evidence="4" id="KW-1185">Reference proteome</keyword>
<dbReference type="EMBL" id="CP065720">
    <property type="protein sequence ID" value="QPT19043.1"/>
    <property type="molecule type" value="Genomic_DNA"/>
</dbReference>